<sequence>MAPTPINPSSRLANISHDVAASDAALDVYNLNSHKQVENLEWATTIEGDVYNPSNAPMSKGLGYPPPDGSLSNRAQSLADKNERDGRMRAMDPAIMRVAAGFPVSKADSAAVQSDEKSTMGVELPKGSFASQAQSAADLNWNDGGLRSIYDVE</sequence>
<feature type="region of interest" description="Disordered" evidence="1">
    <location>
        <begin position="49"/>
        <end position="86"/>
    </location>
</feature>
<feature type="domain" description="SMP" evidence="2">
    <location>
        <begin position="97"/>
        <end position="140"/>
    </location>
</feature>
<name>A0A0C9UG39_SPHS4</name>
<evidence type="ECO:0000313" key="3">
    <source>
        <dbReference type="EMBL" id="KIJ41983.1"/>
    </source>
</evidence>
<protein>
    <submittedName>
        <fullName evidence="3">Unplaced genomic scaffold SPHSTscaffold_58, whole genome shotgun sequence</fullName>
    </submittedName>
</protein>
<proteinExistence type="predicted"/>
<accession>A0A0C9UG39</accession>
<gene>
    <name evidence="3" type="ORF">M422DRAFT_31586</name>
</gene>
<organism evidence="3 4">
    <name type="scientific">Sphaerobolus stellatus (strain SS14)</name>
    <dbReference type="NCBI Taxonomy" id="990650"/>
    <lineage>
        <taxon>Eukaryota</taxon>
        <taxon>Fungi</taxon>
        <taxon>Dikarya</taxon>
        <taxon>Basidiomycota</taxon>
        <taxon>Agaricomycotina</taxon>
        <taxon>Agaricomycetes</taxon>
        <taxon>Phallomycetidae</taxon>
        <taxon>Geastrales</taxon>
        <taxon>Sphaerobolaceae</taxon>
        <taxon>Sphaerobolus</taxon>
    </lineage>
</organism>
<dbReference type="Pfam" id="PF04927">
    <property type="entry name" value="SMP"/>
    <property type="match status" value="1"/>
</dbReference>
<dbReference type="AlphaFoldDB" id="A0A0C9UG39"/>
<reference evidence="3 4" key="1">
    <citation type="submission" date="2014-06" db="EMBL/GenBank/DDBJ databases">
        <title>Evolutionary Origins and Diversification of the Mycorrhizal Mutualists.</title>
        <authorList>
            <consortium name="DOE Joint Genome Institute"/>
            <consortium name="Mycorrhizal Genomics Consortium"/>
            <person name="Kohler A."/>
            <person name="Kuo A."/>
            <person name="Nagy L.G."/>
            <person name="Floudas D."/>
            <person name="Copeland A."/>
            <person name="Barry K.W."/>
            <person name="Cichocki N."/>
            <person name="Veneault-Fourrey C."/>
            <person name="LaButti K."/>
            <person name="Lindquist E.A."/>
            <person name="Lipzen A."/>
            <person name="Lundell T."/>
            <person name="Morin E."/>
            <person name="Murat C."/>
            <person name="Riley R."/>
            <person name="Ohm R."/>
            <person name="Sun H."/>
            <person name="Tunlid A."/>
            <person name="Henrissat B."/>
            <person name="Grigoriev I.V."/>
            <person name="Hibbett D.S."/>
            <person name="Martin F."/>
        </authorList>
    </citation>
    <scope>NUCLEOTIDE SEQUENCE [LARGE SCALE GENOMIC DNA]</scope>
    <source>
        <strain evidence="3 4">SS14</strain>
    </source>
</reference>
<dbReference type="InterPro" id="IPR007011">
    <property type="entry name" value="LEA_SMP_dom"/>
</dbReference>
<evidence type="ECO:0000256" key="1">
    <source>
        <dbReference type="SAM" id="MobiDB-lite"/>
    </source>
</evidence>
<evidence type="ECO:0000259" key="2">
    <source>
        <dbReference type="Pfam" id="PF04927"/>
    </source>
</evidence>
<keyword evidence="4" id="KW-1185">Reference proteome</keyword>
<dbReference type="HOGENOM" id="CLU_1759945_0_0_1"/>
<dbReference type="EMBL" id="KN837133">
    <property type="protein sequence ID" value="KIJ41983.1"/>
    <property type="molecule type" value="Genomic_DNA"/>
</dbReference>
<dbReference type="Proteomes" id="UP000054279">
    <property type="component" value="Unassembled WGS sequence"/>
</dbReference>
<evidence type="ECO:0000313" key="4">
    <source>
        <dbReference type="Proteomes" id="UP000054279"/>
    </source>
</evidence>